<name>A0A1W6KFU2_9GAMM</name>
<evidence type="ECO:0000256" key="1">
    <source>
        <dbReference type="SAM" id="MobiDB-lite"/>
    </source>
</evidence>
<gene>
    <name evidence="2" type="ORF">MARSALSMR5_04279</name>
</gene>
<sequence length="207" mass="22711">MKGKHHLNKRLLLIGASAMVVGLVAGNPVIAATLGEEMGKQSRLEGLEHQINVNERLLKLKEQELEFAQIKAEQQNGGSSSRGGQNPQQRRGQGNVQTEYFGQRPPQGQDGQKRRLNPDGTLAETVKTPEQIEREKALNLIHTASLREAFVPKSGGQMAGIVELDDRVVEVSKGSAIEGWVVKDVSLDRVVFQNDELGVTKTVFQAR</sequence>
<keyword evidence="2" id="KW-0614">Plasmid</keyword>
<feature type="region of interest" description="Disordered" evidence="1">
    <location>
        <begin position="72"/>
        <end position="118"/>
    </location>
</feature>
<dbReference type="EMBL" id="CP020932">
    <property type="protein sequence ID" value="ARM86296.1"/>
    <property type="molecule type" value="Genomic_DNA"/>
</dbReference>
<protein>
    <recommendedName>
        <fullName evidence="4">Type IV pilus biogenesis protein PilP</fullName>
    </recommendedName>
</protein>
<feature type="compositionally biased region" description="Low complexity" evidence="1">
    <location>
        <begin position="74"/>
        <end position="95"/>
    </location>
</feature>
<proteinExistence type="predicted"/>
<reference evidence="2 3" key="1">
    <citation type="submission" date="2017-04" db="EMBL/GenBank/DDBJ databases">
        <title>Genome Sequence of Marinobacter salarius strain SMR5 Isolated from a culture of the Diatom Skeletonema marinoi.</title>
        <authorList>
            <person name="Topel M."/>
            <person name="Pinder M.I.M."/>
            <person name="Johansson O.N."/>
            <person name="Kourtchenko O."/>
            <person name="Godhe A."/>
            <person name="Clarke A.K."/>
        </authorList>
    </citation>
    <scope>NUCLEOTIDE SEQUENCE [LARGE SCALE GENOMIC DNA]</scope>
    <source>
        <strain evidence="2 3">SMR5</strain>
        <plasmid evidence="3">Plasmid psmr5</plasmid>
    </source>
</reference>
<geneLocation type="plasmid" evidence="3">
    <name>psmr5</name>
</geneLocation>
<evidence type="ECO:0000313" key="3">
    <source>
        <dbReference type="Proteomes" id="UP000193100"/>
    </source>
</evidence>
<dbReference type="Proteomes" id="UP000193100">
    <property type="component" value="Plasmid pSMR5"/>
</dbReference>
<evidence type="ECO:0008006" key="4">
    <source>
        <dbReference type="Google" id="ProtNLM"/>
    </source>
</evidence>
<organism evidence="2 3">
    <name type="scientific">Marinobacter salarius</name>
    <dbReference type="NCBI Taxonomy" id="1420917"/>
    <lineage>
        <taxon>Bacteria</taxon>
        <taxon>Pseudomonadati</taxon>
        <taxon>Pseudomonadota</taxon>
        <taxon>Gammaproteobacteria</taxon>
        <taxon>Pseudomonadales</taxon>
        <taxon>Marinobacteraceae</taxon>
        <taxon>Marinobacter</taxon>
    </lineage>
</organism>
<dbReference type="GeneID" id="77258172"/>
<accession>A0A1W6KFU2</accession>
<evidence type="ECO:0000313" key="2">
    <source>
        <dbReference type="EMBL" id="ARM86296.1"/>
    </source>
</evidence>
<dbReference type="AlphaFoldDB" id="A0A1W6KFU2"/>
<dbReference type="RefSeq" id="WP_085682247.1">
    <property type="nucleotide sequence ID" value="NZ_CP020932.1"/>
</dbReference>